<evidence type="ECO:0000313" key="9">
    <source>
        <dbReference type="Proteomes" id="UP000009234"/>
    </source>
</evidence>
<name>F6DVK3_DESRL</name>
<evidence type="ECO:0000256" key="2">
    <source>
        <dbReference type="ARBA" id="ARBA00022603"/>
    </source>
</evidence>
<dbReference type="InterPro" id="IPR009057">
    <property type="entry name" value="Homeodomain-like_sf"/>
</dbReference>
<dbReference type="KEGG" id="dru:Desru_3257"/>
<gene>
    <name evidence="8" type="ordered locus">Desru_3257</name>
</gene>
<keyword evidence="2" id="KW-0808">Transferase</keyword>
<dbReference type="HOGENOM" id="CLU_000445_81_3_9"/>
<proteinExistence type="predicted"/>
<dbReference type="Gene3D" id="3.40.10.10">
    <property type="entry name" value="DNA Methylphosphotriester Repair Domain"/>
    <property type="match status" value="1"/>
</dbReference>
<dbReference type="SUPFAM" id="SSF46689">
    <property type="entry name" value="Homeodomain-like"/>
    <property type="match status" value="2"/>
</dbReference>
<dbReference type="RefSeq" id="WP_013843209.1">
    <property type="nucleotide sequence ID" value="NC_015589.1"/>
</dbReference>
<feature type="domain" description="HTH araC/xylS-type" evidence="7">
    <location>
        <begin position="85"/>
        <end position="183"/>
    </location>
</feature>
<keyword evidence="5" id="KW-0010">Activator</keyword>
<dbReference type="PIRSF" id="PIRSF000408">
    <property type="entry name" value="Alkyltransferas_AdaA"/>
    <property type="match status" value="1"/>
</dbReference>
<dbReference type="STRING" id="696281.Desru_3257"/>
<dbReference type="GO" id="GO:0008168">
    <property type="term" value="F:methyltransferase activity"/>
    <property type="evidence" value="ECO:0007669"/>
    <property type="project" value="UniProtKB-KW"/>
</dbReference>
<dbReference type="Pfam" id="PF12833">
    <property type="entry name" value="HTH_18"/>
    <property type="match status" value="1"/>
</dbReference>
<evidence type="ECO:0000259" key="7">
    <source>
        <dbReference type="PROSITE" id="PS01124"/>
    </source>
</evidence>
<evidence type="ECO:0000256" key="4">
    <source>
        <dbReference type="ARBA" id="ARBA00023125"/>
    </source>
</evidence>
<dbReference type="PANTHER" id="PTHR43280:SF2">
    <property type="entry name" value="HTH-TYPE TRANSCRIPTIONAL REGULATOR EXSA"/>
    <property type="match status" value="1"/>
</dbReference>
<evidence type="ECO:0000313" key="8">
    <source>
        <dbReference type="EMBL" id="AEG61463.1"/>
    </source>
</evidence>
<dbReference type="PANTHER" id="PTHR43280">
    <property type="entry name" value="ARAC-FAMILY TRANSCRIPTIONAL REGULATOR"/>
    <property type="match status" value="1"/>
</dbReference>
<protein>
    <submittedName>
        <fullName evidence="8">Ada metal-binding domain-containing protein</fullName>
    </submittedName>
</protein>
<dbReference type="Pfam" id="PF02805">
    <property type="entry name" value="Ada_Zn_binding"/>
    <property type="match status" value="1"/>
</dbReference>
<dbReference type="InterPro" id="IPR018060">
    <property type="entry name" value="HTH_AraC"/>
</dbReference>
<keyword evidence="3" id="KW-0805">Transcription regulation</keyword>
<dbReference type="InterPro" id="IPR016220">
    <property type="entry name" value="Me-P-triester_DNA_alkyl-Trfase"/>
</dbReference>
<evidence type="ECO:0000256" key="3">
    <source>
        <dbReference type="ARBA" id="ARBA00023015"/>
    </source>
</evidence>
<dbReference type="GO" id="GO:0006281">
    <property type="term" value="P:DNA repair"/>
    <property type="evidence" value="ECO:0007669"/>
    <property type="project" value="InterPro"/>
</dbReference>
<dbReference type="InterPro" id="IPR035451">
    <property type="entry name" value="Ada-like_dom_sf"/>
</dbReference>
<reference evidence="8 9" key="2">
    <citation type="journal article" date="2012" name="Stand. Genomic Sci.">
        <title>Complete genome sequence of the sulfate-reducing firmicute Desulfotomaculum ruminis type strain (DL(T)).</title>
        <authorList>
            <person name="Spring S."/>
            <person name="Visser M."/>
            <person name="Lu M."/>
            <person name="Copeland A."/>
            <person name="Lapidus A."/>
            <person name="Lucas S."/>
            <person name="Cheng J.F."/>
            <person name="Han C."/>
            <person name="Tapia R."/>
            <person name="Goodwin L.A."/>
            <person name="Pitluck S."/>
            <person name="Ivanova N."/>
            <person name="Land M."/>
            <person name="Hauser L."/>
            <person name="Larimer F."/>
            <person name="Rohde M."/>
            <person name="Goker M."/>
            <person name="Detter J.C."/>
            <person name="Kyrpides N.C."/>
            <person name="Woyke T."/>
            <person name="Schaap P.J."/>
            <person name="Plugge C.M."/>
            <person name="Muyzer G."/>
            <person name="Kuever J."/>
            <person name="Pereira I.A."/>
            <person name="Parshina S.N."/>
            <person name="Bernier-Latmani R."/>
            <person name="Stams A.J."/>
            <person name="Klenk H.P."/>
        </authorList>
    </citation>
    <scope>NUCLEOTIDE SEQUENCE [LARGE SCALE GENOMIC DNA]</scope>
    <source>
        <strain evidence="9">ATCC 23193 / DSM 2154 / NCIB 8452 / DL</strain>
    </source>
</reference>
<dbReference type="PRINTS" id="PR00032">
    <property type="entry name" value="HTHARAC"/>
</dbReference>
<dbReference type="SMART" id="SM00342">
    <property type="entry name" value="HTH_ARAC"/>
    <property type="match status" value="1"/>
</dbReference>
<organism evidence="8 9">
    <name type="scientific">Desulforamulus ruminis (strain ATCC 23193 / DSM 2154 / NCIMB 8452 / DL)</name>
    <name type="common">Desulfotomaculum ruminis</name>
    <dbReference type="NCBI Taxonomy" id="696281"/>
    <lineage>
        <taxon>Bacteria</taxon>
        <taxon>Bacillati</taxon>
        <taxon>Bacillota</taxon>
        <taxon>Clostridia</taxon>
        <taxon>Eubacteriales</taxon>
        <taxon>Peptococcaceae</taxon>
        <taxon>Desulforamulus</taxon>
    </lineage>
</organism>
<dbReference type="AlphaFoldDB" id="F6DVK3"/>
<accession>F6DVK3</accession>
<reference evidence="9" key="1">
    <citation type="submission" date="2011-05" db="EMBL/GenBank/DDBJ databases">
        <title>Complete sequence of Desulfotomaculum ruminis DSM 2154.</title>
        <authorList>
            <person name="Lucas S."/>
            <person name="Copeland A."/>
            <person name="Lapidus A."/>
            <person name="Cheng J.-F."/>
            <person name="Goodwin L."/>
            <person name="Pitluck S."/>
            <person name="Lu M."/>
            <person name="Detter J.C."/>
            <person name="Han C."/>
            <person name="Tapia R."/>
            <person name="Land M."/>
            <person name="Hauser L."/>
            <person name="Kyrpides N."/>
            <person name="Ivanova N."/>
            <person name="Mikhailova N."/>
            <person name="Pagani I."/>
            <person name="Stams A.J.M."/>
            <person name="Plugge C.M."/>
            <person name="Muyzer G."/>
            <person name="Kuever J."/>
            <person name="Parshina S.N."/>
            <person name="Ivanova A.E."/>
            <person name="Nazina T.N."/>
            <person name="Brambilla E."/>
            <person name="Spring S."/>
            <person name="Klenk H.-P."/>
            <person name="Woyke T."/>
        </authorList>
    </citation>
    <scope>NUCLEOTIDE SEQUENCE [LARGE SCALE GENOMIC DNA]</scope>
    <source>
        <strain evidence="9">ATCC 23193 / DSM 2154 / NCIB 8452 / DL</strain>
    </source>
</reference>
<dbReference type="SUPFAM" id="SSF57884">
    <property type="entry name" value="Ada DNA repair protein, N-terminal domain (N-Ada 10)"/>
    <property type="match status" value="1"/>
</dbReference>
<dbReference type="EMBL" id="CP002780">
    <property type="protein sequence ID" value="AEG61463.1"/>
    <property type="molecule type" value="Genomic_DNA"/>
</dbReference>
<dbReference type="GO" id="GO:0043565">
    <property type="term" value="F:sequence-specific DNA binding"/>
    <property type="evidence" value="ECO:0007669"/>
    <property type="project" value="InterPro"/>
</dbReference>
<dbReference type="Gene3D" id="1.10.10.60">
    <property type="entry name" value="Homeodomain-like"/>
    <property type="match status" value="2"/>
</dbReference>
<dbReference type="GO" id="GO:0003700">
    <property type="term" value="F:DNA-binding transcription factor activity"/>
    <property type="evidence" value="ECO:0007669"/>
    <property type="project" value="InterPro"/>
</dbReference>
<dbReference type="eggNOG" id="COG2169">
    <property type="taxonomic scope" value="Bacteria"/>
</dbReference>
<evidence type="ECO:0000256" key="1">
    <source>
        <dbReference type="ARBA" id="ARBA00001947"/>
    </source>
</evidence>
<evidence type="ECO:0000256" key="5">
    <source>
        <dbReference type="ARBA" id="ARBA00023159"/>
    </source>
</evidence>
<sequence length="191" mass="22109">MIKDFADELWHEILSCSSRYHGLLYYAVKTTRIFCHFSCKSKVPNRENVVVFESYDEAIAHGFRPCKRCRPDLGSYYSPEGHLIGKARDLLETHYANPKISEEAASRLGVSPFHFQRLFKKHTGCTPKEYVTKIRMDKAQELLQQKSMGTMEIGLEVGFKTLSAFFETFRKQTGLSPKEYRSQFKNPPPKE</sequence>
<keyword evidence="6" id="KW-0804">Transcription</keyword>
<keyword evidence="2" id="KW-0489">Methyltransferase</keyword>
<dbReference type="PROSITE" id="PS01124">
    <property type="entry name" value="HTH_ARAC_FAMILY_2"/>
    <property type="match status" value="1"/>
</dbReference>
<dbReference type="InterPro" id="IPR004026">
    <property type="entry name" value="Ada_DNA_repair_Zn-bd"/>
</dbReference>
<comment type="cofactor">
    <cofactor evidence="1">
        <name>Zn(2+)</name>
        <dbReference type="ChEBI" id="CHEBI:29105"/>
    </cofactor>
</comment>
<keyword evidence="9" id="KW-1185">Reference proteome</keyword>
<dbReference type="GO" id="GO:0008270">
    <property type="term" value="F:zinc ion binding"/>
    <property type="evidence" value="ECO:0007669"/>
    <property type="project" value="InterPro"/>
</dbReference>
<dbReference type="Proteomes" id="UP000009234">
    <property type="component" value="Chromosome"/>
</dbReference>
<evidence type="ECO:0000256" key="6">
    <source>
        <dbReference type="ARBA" id="ARBA00023163"/>
    </source>
</evidence>
<dbReference type="GO" id="GO:0032259">
    <property type="term" value="P:methylation"/>
    <property type="evidence" value="ECO:0007669"/>
    <property type="project" value="UniProtKB-KW"/>
</dbReference>
<dbReference type="InterPro" id="IPR020449">
    <property type="entry name" value="Tscrpt_reg_AraC-type_HTH"/>
</dbReference>
<keyword evidence="4" id="KW-0238">DNA-binding</keyword>